<evidence type="ECO:0000313" key="1">
    <source>
        <dbReference type="EMBL" id="MBE0366741.1"/>
    </source>
</evidence>
<accession>A0ABR9E713</accession>
<proteinExistence type="predicted"/>
<sequence>MAKKTLNFTVEPKDNGKNWTISDSNEKPAEETRINVQNNIHTIVLKYTLTQASTADWKFAENGTLFVHAQDNFNYQLDSETHSNGHELTINITAIQTGATIPEEVLHLMLQNPNTALKVDLSDKTEYAVDFRIVAKKAGDAAEVRHFSQDPRVVIIDVEVPH</sequence>
<organism evidence="1 2">
    <name type="scientific">Pseudoalteromonas aurantia 208</name>
    <dbReference type="NCBI Taxonomy" id="1314867"/>
    <lineage>
        <taxon>Bacteria</taxon>
        <taxon>Pseudomonadati</taxon>
        <taxon>Pseudomonadota</taxon>
        <taxon>Gammaproteobacteria</taxon>
        <taxon>Alteromonadales</taxon>
        <taxon>Pseudoalteromonadaceae</taxon>
        <taxon>Pseudoalteromonas</taxon>
    </lineage>
</organism>
<keyword evidence="2" id="KW-1185">Reference proteome</keyword>
<gene>
    <name evidence="1" type="ORF">PAUR_a3809</name>
</gene>
<protein>
    <submittedName>
        <fullName evidence="1">Uncharacterized protein</fullName>
    </submittedName>
</protein>
<comment type="caution">
    <text evidence="1">The sequence shown here is derived from an EMBL/GenBank/DDBJ whole genome shotgun (WGS) entry which is preliminary data.</text>
</comment>
<dbReference type="RefSeq" id="WP_192506244.1">
    <property type="nucleotide sequence ID" value="NZ_AQGV01000010.1"/>
</dbReference>
<reference evidence="1 2" key="1">
    <citation type="submission" date="2015-03" db="EMBL/GenBank/DDBJ databases">
        <title>Genome sequence of Pseudoalteromonas aurantia.</title>
        <authorList>
            <person name="Xie B.-B."/>
            <person name="Rong J.-C."/>
            <person name="Qin Q.-L."/>
            <person name="Zhang Y.-Z."/>
        </authorList>
    </citation>
    <scope>NUCLEOTIDE SEQUENCE [LARGE SCALE GENOMIC DNA]</scope>
    <source>
        <strain evidence="1 2">208</strain>
    </source>
</reference>
<dbReference type="EMBL" id="AQGV01000010">
    <property type="protein sequence ID" value="MBE0366741.1"/>
    <property type="molecule type" value="Genomic_DNA"/>
</dbReference>
<name>A0ABR9E713_9GAMM</name>
<dbReference type="Proteomes" id="UP000615755">
    <property type="component" value="Unassembled WGS sequence"/>
</dbReference>
<evidence type="ECO:0000313" key="2">
    <source>
        <dbReference type="Proteomes" id="UP000615755"/>
    </source>
</evidence>